<dbReference type="InterPro" id="IPR020449">
    <property type="entry name" value="Tscrpt_reg_AraC-type_HTH"/>
</dbReference>
<keyword evidence="1 5" id="KW-0597">Phosphoprotein</keyword>
<dbReference type="SMART" id="SM00448">
    <property type="entry name" value="REC"/>
    <property type="match status" value="1"/>
</dbReference>
<dbReference type="Proteomes" id="UP000503129">
    <property type="component" value="Chromosome"/>
</dbReference>
<dbReference type="InterPro" id="IPR001789">
    <property type="entry name" value="Sig_transdc_resp-reg_receiver"/>
</dbReference>
<dbReference type="PROSITE" id="PS50110">
    <property type="entry name" value="RESPONSE_REGULATORY"/>
    <property type="match status" value="1"/>
</dbReference>
<dbReference type="InterPro" id="IPR018062">
    <property type="entry name" value="HTH_AraC-typ_CS"/>
</dbReference>
<evidence type="ECO:0000256" key="5">
    <source>
        <dbReference type="PROSITE-ProRule" id="PRU00169"/>
    </source>
</evidence>
<dbReference type="Pfam" id="PF12833">
    <property type="entry name" value="HTH_18"/>
    <property type="match status" value="1"/>
</dbReference>
<evidence type="ECO:0000313" key="9">
    <source>
        <dbReference type="Proteomes" id="UP000503129"/>
    </source>
</evidence>
<keyword evidence="3" id="KW-0238">DNA-binding</keyword>
<evidence type="ECO:0000256" key="4">
    <source>
        <dbReference type="ARBA" id="ARBA00023163"/>
    </source>
</evidence>
<sequence length="283" mass="31897">MINKSPKKILIIEDNAMSRKMFLDGLEAEGFDTIDAENGTTGIQKAQEHLPDLVICDIMMPDMDGFEVLRTLRQDPVTAIIPFIFLTGSAGNESLRKGMELGADDYITKPCTVQQLLKAIAVRLEKQTKLMEHWYTVCCQNFSAPVVTDTTSSVDSESIFPSIPQLKEVFDYIEANYDQGITLCDVAEAVGYSSAYLTNRVGKITGETVNNWIVKRRMSAARSLLQDTNQTIEQIALALGYQNACHFSRQFRQHHGIPPQTWRKEHQLIRNSKVEDYKTSLNL</sequence>
<dbReference type="PROSITE" id="PS01124">
    <property type="entry name" value="HTH_ARAC_FAMILY_2"/>
    <property type="match status" value="1"/>
</dbReference>
<evidence type="ECO:0000259" key="7">
    <source>
        <dbReference type="PROSITE" id="PS50110"/>
    </source>
</evidence>
<dbReference type="RefSeq" id="WP_171975378.1">
    <property type="nucleotide sequence ID" value="NZ_CAWOXK010000001.1"/>
</dbReference>
<evidence type="ECO:0000313" key="8">
    <source>
        <dbReference type="EMBL" id="QDL06972.1"/>
    </source>
</evidence>
<feature type="modified residue" description="4-aspartylphosphate" evidence="5">
    <location>
        <position position="57"/>
    </location>
</feature>
<dbReference type="KEGG" id="bsen:DP114_02750"/>
<dbReference type="InterPro" id="IPR018060">
    <property type="entry name" value="HTH_AraC"/>
</dbReference>
<dbReference type="InterPro" id="IPR009057">
    <property type="entry name" value="Homeodomain-like_sf"/>
</dbReference>
<protein>
    <submittedName>
        <fullName evidence="8">Response regulator</fullName>
    </submittedName>
</protein>
<keyword evidence="4" id="KW-0804">Transcription</keyword>
<reference evidence="8 9" key="1">
    <citation type="submission" date="2018-06" db="EMBL/GenBank/DDBJ databases">
        <title>Comparative genomics of Brasilonema spp. strains.</title>
        <authorList>
            <person name="Alvarenga D.O."/>
            <person name="Fiore M.F."/>
            <person name="Varani A.M."/>
        </authorList>
    </citation>
    <scope>NUCLEOTIDE SEQUENCE [LARGE SCALE GENOMIC DNA]</scope>
    <source>
        <strain evidence="8 9">CENA114</strain>
    </source>
</reference>
<dbReference type="SUPFAM" id="SSF52172">
    <property type="entry name" value="CheY-like"/>
    <property type="match status" value="1"/>
</dbReference>
<dbReference type="PROSITE" id="PS00041">
    <property type="entry name" value="HTH_ARAC_FAMILY_1"/>
    <property type="match status" value="1"/>
</dbReference>
<dbReference type="Gene3D" id="1.10.10.60">
    <property type="entry name" value="Homeodomain-like"/>
    <property type="match status" value="2"/>
</dbReference>
<keyword evidence="9" id="KW-1185">Reference proteome</keyword>
<name>A0A856M8B6_9CYAN</name>
<dbReference type="GO" id="GO:0043565">
    <property type="term" value="F:sequence-specific DNA binding"/>
    <property type="evidence" value="ECO:0007669"/>
    <property type="project" value="InterPro"/>
</dbReference>
<evidence type="ECO:0000259" key="6">
    <source>
        <dbReference type="PROSITE" id="PS01124"/>
    </source>
</evidence>
<dbReference type="InterPro" id="IPR011006">
    <property type="entry name" value="CheY-like_superfamily"/>
</dbReference>
<dbReference type="Pfam" id="PF00072">
    <property type="entry name" value="Response_reg"/>
    <property type="match status" value="1"/>
</dbReference>
<dbReference type="InterPro" id="IPR050595">
    <property type="entry name" value="Bact_response_regulator"/>
</dbReference>
<accession>A0A856M8B6</accession>
<dbReference type="SUPFAM" id="SSF46689">
    <property type="entry name" value="Homeodomain-like"/>
    <property type="match status" value="2"/>
</dbReference>
<dbReference type="PANTHER" id="PTHR44591">
    <property type="entry name" value="STRESS RESPONSE REGULATOR PROTEIN 1"/>
    <property type="match status" value="1"/>
</dbReference>
<feature type="domain" description="HTH araC/xylS-type" evidence="6">
    <location>
        <begin position="167"/>
        <end position="265"/>
    </location>
</feature>
<proteinExistence type="predicted"/>
<feature type="domain" description="Response regulatory" evidence="7">
    <location>
        <begin position="8"/>
        <end position="124"/>
    </location>
</feature>
<evidence type="ECO:0000256" key="1">
    <source>
        <dbReference type="ARBA" id="ARBA00022553"/>
    </source>
</evidence>
<gene>
    <name evidence="8" type="ORF">DP114_02750</name>
</gene>
<dbReference type="GO" id="GO:0000160">
    <property type="term" value="P:phosphorelay signal transduction system"/>
    <property type="evidence" value="ECO:0007669"/>
    <property type="project" value="InterPro"/>
</dbReference>
<dbReference type="PRINTS" id="PR00032">
    <property type="entry name" value="HTHARAC"/>
</dbReference>
<evidence type="ECO:0000256" key="3">
    <source>
        <dbReference type="ARBA" id="ARBA00023125"/>
    </source>
</evidence>
<organism evidence="8 9">
    <name type="scientific">Brasilonema sennae CENA114</name>
    <dbReference type="NCBI Taxonomy" id="415709"/>
    <lineage>
        <taxon>Bacteria</taxon>
        <taxon>Bacillati</taxon>
        <taxon>Cyanobacteriota</taxon>
        <taxon>Cyanophyceae</taxon>
        <taxon>Nostocales</taxon>
        <taxon>Scytonemataceae</taxon>
        <taxon>Brasilonema</taxon>
        <taxon>Bromeliae group (in: Brasilonema)</taxon>
    </lineage>
</organism>
<dbReference type="SMART" id="SM00342">
    <property type="entry name" value="HTH_ARAC"/>
    <property type="match status" value="1"/>
</dbReference>
<keyword evidence="2" id="KW-0805">Transcription regulation</keyword>
<dbReference type="GO" id="GO:0003700">
    <property type="term" value="F:DNA-binding transcription factor activity"/>
    <property type="evidence" value="ECO:0007669"/>
    <property type="project" value="InterPro"/>
</dbReference>
<evidence type="ECO:0000256" key="2">
    <source>
        <dbReference type="ARBA" id="ARBA00023015"/>
    </source>
</evidence>
<dbReference type="Gene3D" id="3.40.50.2300">
    <property type="match status" value="1"/>
</dbReference>
<dbReference type="EMBL" id="CP030118">
    <property type="protein sequence ID" value="QDL06972.1"/>
    <property type="molecule type" value="Genomic_DNA"/>
</dbReference>
<dbReference type="PANTHER" id="PTHR44591:SF23">
    <property type="entry name" value="CHEY SUBFAMILY"/>
    <property type="match status" value="1"/>
</dbReference>
<dbReference type="AlphaFoldDB" id="A0A856M8B6"/>